<dbReference type="AlphaFoldDB" id="A0A5B7J645"/>
<evidence type="ECO:0000313" key="2">
    <source>
        <dbReference type="EMBL" id="MPC92180.1"/>
    </source>
</evidence>
<keyword evidence="3" id="KW-1185">Reference proteome</keyword>
<protein>
    <submittedName>
        <fullName evidence="2">Uncharacterized protein</fullName>
    </submittedName>
</protein>
<reference evidence="2 3" key="1">
    <citation type="submission" date="2019-05" db="EMBL/GenBank/DDBJ databases">
        <title>Another draft genome of Portunus trituberculatus and its Hox gene families provides insights of decapod evolution.</title>
        <authorList>
            <person name="Jeong J.-H."/>
            <person name="Song I."/>
            <person name="Kim S."/>
            <person name="Choi T."/>
            <person name="Kim D."/>
            <person name="Ryu S."/>
            <person name="Kim W."/>
        </authorList>
    </citation>
    <scope>NUCLEOTIDE SEQUENCE [LARGE SCALE GENOMIC DNA]</scope>
    <source>
        <tissue evidence="2">Muscle</tissue>
    </source>
</reference>
<evidence type="ECO:0000256" key="1">
    <source>
        <dbReference type="SAM" id="MobiDB-lite"/>
    </source>
</evidence>
<organism evidence="2 3">
    <name type="scientific">Portunus trituberculatus</name>
    <name type="common">Swimming crab</name>
    <name type="synonym">Neptunus trituberculatus</name>
    <dbReference type="NCBI Taxonomy" id="210409"/>
    <lineage>
        <taxon>Eukaryota</taxon>
        <taxon>Metazoa</taxon>
        <taxon>Ecdysozoa</taxon>
        <taxon>Arthropoda</taxon>
        <taxon>Crustacea</taxon>
        <taxon>Multicrustacea</taxon>
        <taxon>Malacostraca</taxon>
        <taxon>Eumalacostraca</taxon>
        <taxon>Eucarida</taxon>
        <taxon>Decapoda</taxon>
        <taxon>Pleocyemata</taxon>
        <taxon>Brachyura</taxon>
        <taxon>Eubrachyura</taxon>
        <taxon>Portunoidea</taxon>
        <taxon>Portunidae</taxon>
        <taxon>Portuninae</taxon>
        <taxon>Portunus</taxon>
    </lineage>
</organism>
<gene>
    <name evidence="2" type="ORF">E2C01_087254</name>
</gene>
<dbReference type="EMBL" id="VSRR010090352">
    <property type="protein sequence ID" value="MPC92180.1"/>
    <property type="molecule type" value="Genomic_DNA"/>
</dbReference>
<proteinExistence type="predicted"/>
<evidence type="ECO:0000313" key="3">
    <source>
        <dbReference type="Proteomes" id="UP000324222"/>
    </source>
</evidence>
<accession>A0A5B7J645</accession>
<comment type="caution">
    <text evidence="2">The sequence shown here is derived from an EMBL/GenBank/DDBJ whole genome shotgun (WGS) entry which is preliminary data.</text>
</comment>
<name>A0A5B7J645_PORTR</name>
<feature type="region of interest" description="Disordered" evidence="1">
    <location>
        <begin position="39"/>
        <end position="60"/>
    </location>
</feature>
<sequence>MVKCWPTAVLLHRQMPVRQTATRPGHRSDTLFILRCTKQQSPSTDTRRHERQAVPEMMPTHSVVPVQTRLAELPRLGRWNEAAGQWHALPVPRYRLSSGGTGTECTPRPARHTQYQYQYERT</sequence>
<dbReference type="Proteomes" id="UP000324222">
    <property type="component" value="Unassembled WGS sequence"/>
</dbReference>